<proteinExistence type="predicted"/>
<feature type="chain" id="PRO_5003772971" evidence="2">
    <location>
        <begin position="24"/>
        <end position="69"/>
    </location>
</feature>
<sequence length="69" mass="6928">MAGVLKMLLVLALLASASDGSDASRALRGEAIGRSGGEATRALVVVSKAKAGHSGCTNDPNTHGPRCRP</sequence>
<organism evidence="3">
    <name type="scientific">Oryza brachyantha</name>
    <name type="common">malo sina</name>
    <dbReference type="NCBI Taxonomy" id="4533"/>
    <lineage>
        <taxon>Eukaryota</taxon>
        <taxon>Viridiplantae</taxon>
        <taxon>Streptophyta</taxon>
        <taxon>Embryophyta</taxon>
        <taxon>Tracheophyta</taxon>
        <taxon>Spermatophyta</taxon>
        <taxon>Magnoliopsida</taxon>
        <taxon>Liliopsida</taxon>
        <taxon>Poales</taxon>
        <taxon>Poaceae</taxon>
        <taxon>BOP clade</taxon>
        <taxon>Oryzoideae</taxon>
        <taxon>Oryzeae</taxon>
        <taxon>Oryzinae</taxon>
        <taxon>Oryza</taxon>
    </lineage>
</organism>
<reference evidence="3" key="1">
    <citation type="journal article" date="2013" name="Nat. Commun.">
        <title>Whole-genome sequencing of Oryza brachyantha reveals mechanisms underlying Oryza genome evolution.</title>
        <authorList>
            <person name="Chen J."/>
            <person name="Huang Q."/>
            <person name="Gao D."/>
            <person name="Wang J."/>
            <person name="Lang Y."/>
            <person name="Liu T."/>
            <person name="Li B."/>
            <person name="Bai Z."/>
            <person name="Luis Goicoechea J."/>
            <person name="Liang C."/>
            <person name="Chen C."/>
            <person name="Zhang W."/>
            <person name="Sun S."/>
            <person name="Liao Y."/>
            <person name="Zhang X."/>
            <person name="Yang L."/>
            <person name="Song C."/>
            <person name="Wang M."/>
            <person name="Shi J."/>
            <person name="Liu G."/>
            <person name="Liu J."/>
            <person name="Zhou H."/>
            <person name="Zhou W."/>
            <person name="Yu Q."/>
            <person name="An N."/>
            <person name="Chen Y."/>
            <person name="Cai Q."/>
            <person name="Wang B."/>
            <person name="Liu B."/>
            <person name="Min J."/>
            <person name="Huang Y."/>
            <person name="Wu H."/>
            <person name="Li Z."/>
            <person name="Zhang Y."/>
            <person name="Yin Y."/>
            <person name="Song W."/>
            <person name="Jiang J."/>
            <person name="Jackson S.A."/>
            <person name="Wing R.A."/>
            <person name="Wang J."/>
            <person name="Chen M."/>
        </authorList>
    </citation>
    <scope>NUCLEOTIDE SEQUENCE [LARGE SCALE GENOMIC DNA]</scope>
    <source>
        <strain evidence="3">cv. IRGC 101232</strain>
    </source>
</reference>
<reference evidence="3" key="2">
    <citation type="submission" date="2013-04" db="UniProtKB">
        <authorList>
            <consortium name="EnsemblPlants"/>
        </authorList>
    </citation>
    <scope>IDENTIFICATION</scope>
</reference>
<protein>
    <submittedName>
        <fullName evidence="3">Uncharacterized protein</fullName>
    </submittedName>
</protein>
<feature type="signal peptide" evidence="2">
    <location>
        <begin position="1"/>
        <end position="23"/>
    </location>
</feature>
<evidence type="ECO:0000313" key="4">
    <source>
        <dbReference type="Proteomes" id="UP000006038"/>
    </source>
</evidence>
<evidence type="ECO:0000256" key="2">
    <source>
        <dbReference type="SAM" id="SignalP"/>
    </source>
</evidence>
<evidence type="ECO:0000256" key="1">
    <source>
        <dbReference type="SAM" id="MobiDB-lite"/>
    </source>
</evidence>
<feature type="region of interest" description="Disordered" evidence="1">
    <location>
        <begin position="50"/>
        <end position="69"/>
    </location>
</feature>
<dbReference type="Gramene" id="OB03G40210.1">
    <property type="protein sequence ID" value="OB03G40210.1"/>
    <property type="gene ID" value="OB03G40210"/>
</dbReference>
<accession>J3LSJ5</accession>
<dbReference type="HOGENOM" id="CLU_2779904_0_0_1"/>
<keyword evidence="4" id="KW-1185">Reference proteome</keyword>
<dbReference type="Proteomes" id="UP000006038">
    <property type="component" value="Chromosome 3"/>
</dbReference>
<dbReference type="EnsemblPlants" id="OB03G40210.1">
    <property type="protein sequence ID" value="OB03G40210.1"/>
    <property type="gene ID" value="OB03G40210"/>
</dbReference>
<dbReference type="OMA" id="SSCTWNP"/>
<evidence type="ECO:0000313" key="3">
    <source>
        <dbReference type="EnsemblPlants" id="OB03G40210.1"/>
    </source>
</evidence>
<name>J3LSJ5_ORYBR</name>
<dbReference type="AlphaFoldDB" id="J3LSJ5"/>
<dbReference type="eggNOG" id="ENOG502R5VA">
    <property type="taxonomic scope" value="Eukaryota"/>
</dbReference>
<keyword evidence="2" id="KW-0732">Signal</keyword>